<gene>
    <name evidence="2" type="ORF">GCM10022211_02070</name>
</gene>
<dbReference type="Proteomes" id="UP001501310">
    <property type="component" value="Unassembled WGS sequence"/>
</dbReference>
<proteinExistence type="predicted"/>
<keyword evidence="3" id="KW-1185">Reference proteome</keyword>
<name>A0ABP7RFB2_9SPHN</name>
<accession>A0ABP7RFB2</accession>
<reference evidence="3" key="1">
    <citation type="journal article" date="2019" name="Int. J. Syst. Evol. Microbiol.">
        <title>The Global Catalogue of Microorganisms (GCM) 10K type strain sequencing project: providing services to taxonomists for standard genome sequencing and annotation.</title>
        <authorList>
            <consortium name="The Broad Institute Genomics Platform"/>
            <consortium name="The Broad Institute Genome Sequencing Center for Infectious Disease"/>
            <person name="Wu L."/>
            <person name="Ma J."/>
        </authorList>
    </citation>
    <scope>NUCLEOTIDE SEQUENCE [LARGE SCALE GENOMIC DNA]</scope>
    <source>
        <strain evidence="3">JCM 16603</strain>
    </source>
</reference>
<dbReference type="EMBL" id="BAAAZD010000001">
    <property type="protein sequence ID" value="GAA3996604.1"/>
    <property type="molecule type" value="Genomic_DNA"/>
</dbReference>
<feature type="chain" id="PRO_5047280054" description="NIPSNAP domain-containing protein" evidence="1">
    <location>
        <begin position="19"/>
        <end position="149"/>
    </location>
</feature>
<sequence length="149" mass="16847">MKKLLIAAALSAATFALAPTAASAQASSYAPGNFWSVQGIYIEPGQFENYMDFVADRYRRNQDFAKSQGWISGYRILVNVNKRMDEPDLYLITEFARIPDAKEQMDRDAAMEKNLRETTRQAEQASGQRVSMRKLGSNILMQELTLRAK</sequence>
<evidence type="ECO:0008006" key="4">
    <source>
        <dbReference type="Google" id="ProtNLM"/>
    </source>
</evidence>
<protein>
    <recommendedName>
        <fullName evidence="4">NIPSNAP domain-containing protein</fullName>
    </recommendedName>
</protein>
<evidence type="ECO:0000256" key="1">
    <source>
        <dbReference type="SAM" id="SignalP"/>
    </source>
</evidence>
<feature type="signal peptide" evidence="1">
    <location>
        <begin position="1"/>
        <end position="18"/>
    </location>
</feature>
<evidence type="ECO:0000313" key="3">
    <source>
        <dbReference type="Proteomes" id="UP001501310"/>
    </source>
</evidence>
<organism evidence="2 3">
    <name type="scientific">Sphingomonas humi</name>
    <dbReference type="NCBI Taxonomy" id="335630"/>
    <lineage>
        <taxon>Bacteria</taxon>
        <taxon>Pseudomonadati</taxon>
        <taxon>Pseudomonadota</taxon>
        <taxon>Alphaproteobacteria</taxon>
        <taxon>Sphingomonadales</taxon>
        <taxon>Sphingomonadaceae</taxon>
        <taxon>Sphingomonas</taxon>
    </lineage>
</organism>
<comment type="caution">
    <text evidence="2">The sequence shown here is derived from an EMBL/GenBank/DDBJ whole genome shotgun (WGS) entry which is preliminary data.</text>
</comment>
<evidence type="ECO:0000313" key="2">
    <source>
        <dbReference type="EMBL" id="GAA3996604.1"/>
    </source>
</evidence>
<dbReference type="RefSeq" id="WP_344708304.1">
    <property type="nucleotide sequence ID" value="NZ_BAAAZD010000001.1"/>
</dbReference>
<keyword evidence="1" id="KW-0732">Signal</keyword>